<dbReference type="Proteomes" id="UP001219525">
    <property type="component" value="Unassembled WGS sequence"/>
</dbReference>
<feature type="coiled-coil region" evidence="1">
    <location>
        <begin position="62"/>
        <end position="110"/>
    </location>
</feature>
<proteinExistence type="predicted"/>
<reference evidence="3" key="1">
    <citation type="submission" date="2023-03" db="EMBL/GenBank/DDBJ databases">
        <title>Massive genome expansion in bonnet fungi (Mycena s.s.) driven by repeated elements and novel gene families across ecological guilds.</title>
        <authorList>
            <consortium name="Lawrence Berkeley National Laboratory"/>
            <person name="Harder C.B."/>
            <person name="Miyauchi S."/>
            <person name="Viragh M."/>
            <person name="Kuo A."/>
            <person name="Thoen E."/>
            <person name="Andreopoulos B."/>
            <person name="Lu D."/>
            <person name="Skrede I."/>
            <person name="Drula E."/>
            <person name="Henrissat B."/>
            <person name="Morin E."/>
            <person name="Kohler A."/>
            <person name="Barry K."/>
            <person name="LaButti K."/>
            <person name="Morin E."/>
            <person name="Salamov A."/>
            <person name="Lipzen A."/>
            <person name="Mereny Z."/>
            <person name="Hegedus B."/>
            <person name="Baldrian P."/>
            <person name="Stursova M."/>
            <person name="Weitz H."/>
            <person name="Taylor A."/>
            <person name="Grigoriev I.V."/>
            <person name="Nagy L.G."/>
            <person name="Martin F."/>
            <person name="Kauserud H."/>
        </authorList>
    </citation>
    <scope>NUCLEOTIDE SEQUENCE</scope>
    <source>
        <strain evidence="3">9144</strain>
    </source>
</reference>
<dbReference type="Gene3D" id="1.20.5.1700">
    <property type="match status" value="1"/>
</dbReference>
<protein>
    <submittedName>
        <fullName evidence="3">Uncharacterized protein</fullName>
    </submittedName>
</protein>
<evidence type="ECO:0000313" key="3">
    <source>
        <dbReference type="EMBL" id="KAJ7224613.1"/>
    </source>
</evidence>
<name>A0AAD6YNT5_9AGAR</name>
<evidence type="ECO:0000256" key="1">
    <source>
        <dbReference type="SAM" id="Coils"/>
    </source>
</evidence>
<comment type="caution">
    <text evidence="3">The sequence shown here is derived from an EMBL/GenBank/DDBJ whole genome shotgun (WGS) entry which is preliminary data.</text>
</comment>
<feature type="region of interest" description="Disordered" evidence="2">
    <location>
        <begin position="487"/>
        <end position="515"/>
    </location>
</feature>
<dbReference type="EMBL" id="JARJCW010000005">
    <property type="protein sequence ID" value="KAJ7224613.1"/>
    <property type="molecule type" value="Genomic_DNA"/>
</dbReference>
<evidence type="ECO:0000256" key="2">
    <source>
        <dbReference type="SAM" id="MobiDB-lite"/>
    </source>
</evidence>
<keyword evidence="1" id="KW-0175">Coiled coil</keyword>
<gene>
    <name evidence="3" type="ORF">GGX14DRAFT_557471</name>
</gene>
<keyword evidence="4" id="KW-1185">Reference proteome</keyword>
<evidence type="ECO:0000313" key="4">
    <source>
        <dbReference type="Proteomes" id="UP001219525"/>
    </source>
</evidence>
<accession>A0AAD6YNT5</accession>
<dbReference type="AlphaFoldDB" id="A0AAD6YNT5"/>
<organism evidence="3 4">
    <name type="scientific">Mycena pura</name>
    <dbReference type="NCBI Taxonomy" id="153505"/>
    <lineage>
        <taxon>Eukaryota</taxon>
        <taxon>Fungi</taxon>
        <taxon>Dikarya</taxon>
        <taxon>Basidiomycota</taxon>
        <taxon>Agaricomycotina</taxon>
        <taxon>Agaricomycetes</taxon>
        <taxon>Agaricomycetidae</taxon>
        <taxon>Agaricales</taxon>
        <taxon>Marasmiineae</taxon>
        <taxon>Mycenaceae</taxon>
        <taxon>Mycena</taxon>
    </lineage>
</organism>
<sequence length="615" mass="66538">MSTPATSAPTSIYLYRATILAMTAALGRSSKKTQDDLIELRKAIEARDSEVASLQRSVEAVKTDARHQLGRLQGEIEALRAKLHDAERELAELQEQTRALQTALEQRADEARDLMWEKMQLEGDNNKVDTRAKLPAEDRLTAQAVLVLVQALNTEIKKTAEFLASSFEFEEKKDEGGVTADVEELVEIYERATEVLGSDMVGILRSADHHHDTALVRLAFQGGMVEYARWMSASWFFEDPEDEQLLADVYQHLRAAHDQATAGRWRALTHTHVQGLIHGEPELGEYFVDAFVNVLLTAGFKSSAAALHALVSQRFADHIAAVVRLALGLNKAVGAEVTACELKALSAAPGVLYDAETMVDIVDGVPQPDETVLCTCELGLSRLDKIDGTWTKTILLKPKVVLSSGLEELLGHATPTNHKTATAVLGAENELGGVQGGGTGRRRAAPLLGVERKKPAHAPVSVRGVVESGSADGHRKEPMHGQCRAAARGFAGRRRRRVSRTSPRTSMHRRWGSAAAPGVDNEAVHAQCAGWCRAAPAPGVENGHMLAPGVENGHTLAPGIENKGTLAPGIENERMLAPGIEKKPAHTHGSVWRRAVGAAALRLQPFSLRLTDPSN</sequence>